<dbReference type="Pfam" id="PF08818">
    <property type="entry name" value="DUF1801"/>
    <property type="match status" value="1"/>
</dbReference>
<comment type="caution">
    <text evidence="2">The sequence shown here is derived from an EMBL/GenBank/DDBJ whole genome shotgun (WGS) entry which is preliminary data.</text>
</comment>
<dbReference type="Proteomes" id="UP000704762">
    <property type="component" value="Unassembled WGS sequence"/>
</dbReference>
<reference evidence="2 3" key="1">
    <citation type="submission" date="2021-01" db="EMBL/GenBank/DDBJ databases">
        <title>Sequencing the genomes of 1000 actinobacteria strains.</title>
        <authorList>
            <person name="Klenk H.-P."/>
        </authorList>
    </citation>
    <scope>NUCLEOTIDE SEQUENCE [LARGE SCALE GENOMIC DNA]</scope>
    <source>
        <strain evidence="2 3">DSM 18662</strain>
    </source>
</reference>
<dbReference type="Gene3D" id="3.90.1150.200">
    <property type="match status" value="1"/>
</dbReference>
<dbReference type="SUPFAM" id="SSF159888">
    <property type="entry name" value="YdhG-like"/>
    <property type="match status" value="1"/>
</dbReference>
<dbReference type="RefSeq" id="WP_204917244.1">
    <property type="nucleotide sequence ID" value="NZ_BAAAQP010000002.1"/>
</dbReference>
<protein>
    <submittedName>
        <fullName evidence="2">Uncharacterized protein YdhG (YjbR/CyaY superfamily)</fullName>
    </submittedName>
</protein>
<gene>
    <name evidence="2" type="ORF">JOE57_001656</name>
</gene>
<sequence>MATAFATVDEYIASFSGEIGERLRRIRQITREVVPQSGERISYAMPTVTLGGQDLLFYSGWKRHVGLYPVPSGDEALARDLGSYRSGKGTLQFRLDQPFPDDLVRRVVAALASERTGSI</sequence>
<proteinExistence type="predicted"/>
<accession>A0ABS2RIB7</accession>
<keyword evidence="3" id="KW-1185">Reference proteome</keyword>
<name>A0ABS2RIB7_9ACTN</name>
<dbReference type="InterPro" id="IPR014922">
    <property type="entry name" value="YdhG-like"/>
</dbReference>
<evidence type="ECO:0000259" key="1">
    <source>
        <dbReference type="Pfam" id="PF08818"/>
    </source>
</evidence>
<organism evidence="2 3">
    <name type="scientific">Microlunatus panaciterrae</name>
    <dbReference type="NCBI Taxonomy" id="400768"/>
    <lineage>
        <taxon>Bacteria</taxon>
        <taxon>Bacillati</taxon>
        <taxon>Actinomycetota</taxon>
        <taxon>Actinomycetes</taxon>
        <taxon>Propionibacteriales</taxon>
        <taxon>Propionibacteriaceae</taxon>
        <taxon>Microlunatus</taxon>
    </lineage>
</organism>
<dbReference type="EMBL" id="JAFBCF010000001">
    <property type="protein sequence ID" value="MBM7798735.1"/>
    <property type="molecule type" value="Genomic_DNA"/>
</dbReference>
<feature type="domain" description="YdhG-like" evidence="1">
    <location>
        <begin position="21"/>
        <end position="110"/>
    </location>
</feature>
<evidence type="ECO:0000313" key="3">
    <source>
        <dbReference type="Proteomes" id="UP000704762"/>
    </source>
</evidence>
<evidence type="ECO:0000313" key="2">
    <source>
        <dbReference type="EMBL" id="MBM7798735.1"/>
    </source>
</evidence>